<dbReference type="AlphaFoldDB" id="A0A2Z6AVR8"/>
<proteinExistence type="predicted"/>
<dbReference type="RefSeq" id="WP_232034858.1">
    <property type="nucleotide sequence ID" value="NZ_AP017378.1"/>
</dbReference>
<dbReference type="Pfam" id="PF12092">
    <property type="entry name" value="DUF3568"/>
    <property type="match status" value="1"/>
</dbReference>
<evidence type="ECO:0008006" key="4">
    <source>
        <dbReference type="Google" id="ProtNLM"/>
    </source>
</evidence>
<evidence type="ECO:0000313" key="3">
    <source>
        <dbReference type="Proteomes" id="UP000269883"/>
    </source>
</evidence>
<feature type="signal peptide" evidence="1">
    <location>
        <begin position="1"/>
        <end position="28"/>
    </location>
</feature>
<keyword evidence="1" id="KW-0732">Signal</keyword>
<accession>A0A2Z6AVR8</accession>
<gene>
    <name evidence="2" type="ORF">DFE_0608</name>
</gene>
<dbReference type="InterPro" id="IPR021952">
    <property type="entry name" value="Flpp3-like"/>
</dbReference>
<keyword evidence="3" id="KW-1185">Reference proteome</keyword>
<reference evidence="2 3" key="1">
    <citation type="journal article" date="2018" name="Sci. Adv.">
        <title>Multi-heme cytochromes provide a pathway for survival in energy-limited environments.</title>
        <authorList>
            <person name="Deng X."/>
            <person name="Dohmae N."/>
            <person name="Nealson K.H."/>
            <person name="Hashimoto K."/>
            <person name="Okamoto A."/>
        </authorList>
    </citation>
    <scope>NUCLEOTIDE SEQUENCE [LARGE SCALE GENOMIC DNA]</scope>
    <source>
        <strain evidence="2 3">IS5</strain>
    </source>
</reference>
<sequence>MKMKSIRKNMSILLVLLALAGLSGCAVVAAGMAGGGTYVYVSGWGKKVYNVDLDVAYNASVDACQSLGLKIQSRERHLADASIKALDGDSEVWIDLESENPRVTEIAVRVGYLGDKVASERVLARIEKEL</sequence>
<dbReference type="KEGG" id="dfl:DFE_0608"/>
<name>A0A2Z6AVR8_9BACT</name>
<dbReference type="PROSITE" id="PS51257">
    <property type="entry name" value="PROKAR_LIPOPROTEIN"/>
    <property type="match status" value="1"/>
</dbReference>
<protein>
    <recommendedName>
        <fullName evidence="4">DUF3568 family protein</fullName>
    </recommendedName>
</protein>
<feature type="chain" id="PRO_5016389495" description="DUF3568 family protein" evidence="1">
    <location>
        <begin position="29"/>
        <end position="130"/>
    </location>
</feature>
<evidence type="ECO:0000313" key="2">
    <source>
        <dbReference type="EMBL" id="BBD07334.1"/>
    </source>
</evidence>
<organism evidence="2 3">
    <name type="scientific">Desulfovibrio ferrophilus</name>
    <dbReference type="NCBI Taxonomy" id="241368"/>
    <lineage>
        <taxon>Bacteria</taxon>
        <taxon>Pseudomonadati</taxon>
        <taxon>Thermodesulfobacteriota</taxon>
        <taxon>Desulfovibrionia</taxon>
        <taxon>Desulfovibrionales</taxon>
        <taxon>Desulfovibrionaceae</taxon>
        <taxon>Desulfovibrio</taxon>
    </lineage>
</organism>
<dbReference type="Proteomes" id="UP000269883">
    <property type="component" value="Chromosome"/>
</dbReference>
<evidence type="ECO:0000256" key="1">
    <source>
        <dbReference type="SAM" id="SignalP"/>
    </source>
</evidence>
<dbReference type="EMBL" id="AP017378">
    <property type="protein sequence ID" value="BBD07334.1"/>
    <property type="molecule type" value="Genomic_DNA"/>
</dbReference>